<dbReference type="Pfam" id="PF00459">
    <property type="entry name" value="Inositol_P"/>
    <property type="match status" value="1"/>
</dbReference>
<dbReference type="PROSITE" id="PS00629">
    <property type="entry name" value="IMP_1"/>
    <property type="match status" value="1"/>
</dbReference>
<dbReference type="EC" id="3.1.3.25" evidence="7"/>
<keyword evidence="4 7" id="KW-0378">Hydrolase</keyword>
<dbReference type="Proteomes" id="UP000663859">
    <property type="component" value="Unassembled WGS sequence"/>
</dbReference>
<evidence type="ECO:0000256" key="4">
    <source>
        <dbReference type="ARBA" id="ARBA00022801"/>
    </source>
</evidence>
<keyword evidence="9" id="KW-1185">Reference proteome</keyword>
<dbReference type="SUPFAM" id="SSF56655">
    <property type="entry name" value="Carbohydrate phosphatase"/>
    <property type="match status" value="1"/>
</dbReference>
<keyword evidence="3 6" id="KW-0479">Metal-binding</keyword>
<feature type="binding site" evidence="6">
    <location>
        <position position="68"/>
    </location>
    <ligand>
        <name>Mg(2+)</name>
        <dbReference type="ChEBI" id="CHEBI:18420"/>
        <label>1</label>
        <note>catalytic</note>
    </ligand>
</feature>
<dbReference type="PANTHER" id="PTHR20854:SF4">
    <property type="entry name" value="INOSITOL-1-MONOPHOSPHATASE-RELATED"/>
    <property type="match status" value="1"/>
</dbReference>
<sequence length="288" mass="31348">MEEIGRLMYTATNVAKAAGKFLRQSFGTAVDWTETSAHDVKVRTDVVTQELIVRGILKEYPDHRILGEEGMAGDPDGEIEWVVDPLDGTLNFAYGIPHFAVSIAARVTSGRFLLGVVYDPIREEMFTVMEGSEAFLNGEAIHASRRQGLEEAVCIVGFARSPEGMKKGLEWLHYYAPRVRKIRLTGSAALDLAYVAAGRVDAYLEAEIRLWDIAAGSQLVLAAGGKLRLLPLDWEKHLFSVEATNGAIPFPKGPIANQGETAPVDLGRGRTAGQILGSLLASPKSKDR</sequence>
<dbReference type="CDD" id="cd01639">
    <property type="entry name" value="IMPase"/>
    <property type="match status" value="1"/>
</dbReference>
<dbReference type="GO" id="GO:0007165">
    <property type="term" value="P:signal transduction"/>
    <property type="evidence" value="ECO:0007669"/>
    <property type="project" value="TreeGrafter"/>
</dbReference>
<dbReference type="AlphaFoldDB" id="A0A8J2BFP7"/>
<feature type="binding site" evidence="6">
    <location>
        <position position="84"/>
    </location>
    <ligand>
        <name>Mg(2+)</name>
        <dbReference type="ChEBI" id="CHEBI:18420"/>
        <label>1</label>
        <note>catalytic</note>
    </ligand>
</feature>
<accession>A0A8J2BFP7</accession>
<name>A0A8J2BFP7_9BACT</name>
<feature type="binding site" evidence="6">
    <location>
        <position position="212"/>
    </location>
    <ligand>
        <name>Mg(2+)</name>
        <dbReference type="ChEBI" id="CHEBI:18420"/>
        <label>1</label>
        <note>catalytic</note>
    </ligand>
</feature>
<reference evidence="8" key="1">
    <citation type="submission" date="2021-02" db="EMBL/GenBank/DDBJ databases">
        <authorList>
            <person name="Cremers G."/>
            <person name="Picone N."/>
        </authorList>
    </citation>
    <scope>NUCLEOTIDE SEQUENCE</scope>
    <source>
        <strain evidence="8">PQ17</strain>
    </source>
</reference>
<comment type="caution">
    <text evidence="8">The sequence shown here is derived from an EMBL/GenBank/DDBJ whole genome shotgun (WGS) entry which is preliminary data.</text>
</comment>
<proteinExistence type="inferred from homology"/>
<comment type="cofactor">
    <cofactor evidence="2 6 7">
        <name>Mg(2+)</name>
        <dbReference type="ChEBI" id="CHEBI:18420"/>
    </cofactor>
</comment>
<dbReference type="InterPro" id="IPR020583">
    <property type="entry name" value="Inositol_monoP_metal-BS"/>
</dbReference>
<dbReference type="Gene3D" id="3.40.190.80">
    <property type="match status" value="1"/>
</dbReference>
<evidence type="ECO:0000256" key="6">
    <source>
        <dbReference type="PIRSR" id="PIRSR600760-2"/>
    </source>
</evidence>
<organism evidence="8 9">
    <name type="scientific">Candidatus Methylacidithermus pantelleriae</name>
    <dbReference type="NCBI Taxonomy" id="2744239"/>
    <lineage>
        <taxon>Bacteria</taxon>
        <taxon>Pseudomonadati</taxon>
        <taxon>Verrucomicrobiota</taxon>
        <taxon>Methylacidiphilae</taxon>
        <taxon>Methylacidiphilales</taxon>
        <taxon>Methylacidiphilaceae</taxon>
        <taxon>Candidatus Methylacidithermus</taxon>
    </lineage>
</organism>
<dbReference type="GO" id="GO:0006020">
    <property type="term" value="P:inositol metabolic process"/>
    <property type="evidence" value="ECO:0007669"/>
    <property type="project" value="TreeGrafter"/>
</dbReference>
<dbReference type="Gene3D" id="3.30.540.10">
    <property type="entry name" value="Fructose-1,6-Bisphosphatase, subunit A, domain 1"/>
    <property type="match status" value="1"/>
</dbReference>
<evidence type="ECO:0000256" key="5">
    <source>
        <dbReference type="ARBA" id="ARBA00022842"/>
    </source>
</evidence>
<dbReference type="GO" id="GO:0008934">
    <property type="term" value="F:inositol monophosphate 1-phosphatase activity"/>
    <property type="evidence" value="ECO:0007669"/>
    <property type="project" value="InterPro"/>
</dbReference>
<protein>
    <recommendedName>
        <fullName evidence="7">Inositol-1-monophosphatase</fullName>
        <ecNumber evidence="7">3.1.3.25</ecNumber>
    </recommendedName>
</protein>
<keyword evidence="5 6" id="KW-0460">Magnesium</keyword>
<feature type="binding site" evidence="6">
    <location>
        <position position="87"/>
    </location>
    <ligand>
        <name>Mg(2+)</name>
        <dbReference type="ChEBI" id="CHEBI:18420"/>
        <label>1</label>
        <note>catalytic</note>
    </ligand>
</feature>
<dbReference type="PANTHER" id="PTHR20854">
    <property type="entry name" value="INOSITOL MONOPHOSPHATASE"/>
    <property type="match status" value="1"/>
</dbReference>
<gene>
    <name evidence="8" type="ORF">MPNT_10159</name>
</gene>
<dbReference type="InterPro" id="IPR033942">
    <property type="entry name" value="IMPase"/>
</dbReference>
<evidence type="ECO:0000313" key="9">
    <source>
        <dbReference type="Proteomes" id="UP000663859"/>
    </source>
</evidence>
<evidence type="ECO:0000313" key="8">
    <source>
        <dbReference type="EMBL" id="CAF0689247.1"/>
    </source>
</evidence>
<dbReference type="GO" id="GO:0046872">
    <property type="term" value="F:metal ion binding"/>
    <property type="evidence" value="ECO:0007669"/>
    <property type="project" value="UniProtKB-KW"/>
</dbReference>
<dbReference type="PRINTS" id="PR00377">
    <property type="entry name" value="IMPHPHTASES"/>
</dbReference>
<dbReference type="RefSeq" id="WP_236027789.1">
    <property type="nucleotide sequence ID" value="NZ_CAJNOB010000001.1"/>
</dbReference>
<comment type="similarity">
    <text evidence="7">Belongs to the inositol monophosphatase superfamily.</text>
</comment>
<feature type="binding site" evidence="6">
    <location>
        <position position="86"/>
    </location>
    <ligand>
        <name>Mg(2+)</name>
        <dbReference type="ChEBI" id="CHEBI:18420"/>
        <label>1</label>
        <note>catalytic</note>
    </ligand>
</feature>
<dbReference type="InterPro" id="IPR000760">
    <property type="entry name" value="Inositol_monophosphatase-like"/>
</dbReference>
<comment type="catalytic activity">
    <reaction evidence="1 7">
        <text>a myo-inositol phosphate + H2O = myo-inositol + phosphate</text>
        <dbReference type="Rhea" id="RHEA:24056"/>
        <dbReference type="ChEBI" id="CHEBI:15377"/>
        <dbReference type="ChEBI" id="CHEBI:17268"/>
        <dbReference type="ChEBI" id="CHEBI:43474"/>
        <dbReference type="ChEBI" id="CHEBI:84139"/>
        <dbReference type="EC" id="3.1.3.25"/>
    </reaction>
</comment>
<evidence type="ECO:0000256" key="7">
    <source>
        <dbReference type="RuleBase" id="RU364068"/>
    </source>
</evidence>
<evidence type="ECO:0000256" key="3">
    <source>
        <dbReference type="ARBA" id="ARBA00022723"/>
    </source>
</evidence>
<evidence type="ECO:0000256" key="1">
    <source>
        <dbReference type="ARBA" id="ARBA00001033"/>
    </source>
</evidence>
<dbReference type="EMBL" id="CAJNOB010000001">
    <property type="protein sequence ID" value="CAF0689247.1"/>
    <property type="molecule type" value="Genomic_DNA"/>
</dbReference>
<evidence type="ECO:0000256" key="2">
    <source>
        <dbReference type="ARBA" id="ARBA00001946"/>
    </source>
</evidence>